<organism evidence="7 8">
    <name type="scientific">Verruconis gallopava</name>
    <dbReference type="NCBI Taxonomy" id="253628"/>
    <lineage>
        <taxon>Eukaryota</taxon>
        <taxon>Fungi</taxon>
        <taxon>Dikarya</taxon>
        <taxon>Ascomycota</taxon>
        <taxon>Pezizomycotina</taxon>
        <taxon>Dothideomycetes</taxon>
        <taxon>Pleosporomycetidae</taxon>
        <taxon>Venturiales</taxon>
        <taxon>Sympoventuriaceae</taxon>
        <taxon>Verruconis</taxon>
    </lineage>
</organism>
<accession>A0A0D2A7R8</accession>
<evidence type="ECO:0000313" key="8">
    <source>
        <dbReference type="Proteomes" id="UP000053259"/>
    </source>
</evidence>
<comment type="similarity">
    <text evidence="1 4">Belongs to the GST superfamily. Kappa family.</text>
</comment>
<evidence type="ECO:0000259" key="6">
    <source>
        <dbReference type="Pfam" id="PF01323"/>
    </source>
</evidence>
<dbReference type="GO" id="GO:0005739">
    <property type="term" value="C:mitochondrion"/>
    <property type="evidence" value="ECO:0007669"/>
    <property type="project" value="TreeGrafter"/>
</dbReference>
<dbReference type="InterPro" id="IPR001853">
    <property type="entry name" value="DSBA-like_thioredoxin_dom"/>
</dbReference>
<dbReference type="InterPro" id="IPR036249">
    <property type="entry name" value="Thioredoxin-like_sf"/>
</dbReference>
<evidence type="ECO:0000256" key="1">
    <source>
        <dbReference type="ARBA" id="ARBA00006494"/>
    </source>
</evidence>
<dbReference type="Pfam" id="PF01323">
    <property type="entry name" value="DSBA"/>
    <property type="match status" value="1"/>
</dbReference>
<dbReference type="PANTHER" id="PTHR42943">
    <property type="entry name" value="GLUTATHIONE S-TRANSFERASE KAPPA"/>
    <property type="match status" value="1"/>
</dbReference>
<dbReference type="InterPro" id="IPR051924">
    <property type="entry name" value="GST_Kappa/NadH"/>
</dbReference>
<evidence type="ECO:0000256" key="4">
    <source>
        <dbReference type="PIRNR" id="PIRNR006386"/>
    </source>
</evidence>
<dbReference type="GO" id="GO:0006749">
    <property type="term" value="P:glutathione metabolic process"/>
    <property type="evidence" value="ECO:0007669"/>
    <property type="project" value="TreeGrafter"/>
</dbReference>
<gene>
    <name evidence="7" type="ORF">PV09_06045</name>
</gene>
<dbReference type="GO" id="GO:0005777">
    <property type="term" value="C:peroxisome"/>
    <property type="evidence" value="ECO:0007669"/>
    <property type="project" value="TreeGrafter"/>
</dbReference>
<dbReference type="HOGENOM" id="CLU_069253_1_0_1"/>
<evidence type="ECO:0000256" key="2">
    <source>
        <dbReference type="ARBA" id="ARBA00022679"/>
    </source>
</evidence>
<dbReference type="InterPro" id="IPR014440">
    <property type="entry name" value="HCCAis_GSTk"/>
</dbReference>
<evidence type="ECO:0000256" key="5">
    <source>
        <dbReference type="PIRSR" id="PIRSR006386-1"/>
    </source>
</evidence>
<dbReference type="InParanoid" id="A0A0D2A7R8"/>
<dbReference type="VEuPathDB" id="FungiDB:PV09_06045"/>
<dbReference type="FunFam" id="3.40.30.10:FF:000096">
    <property type="entry name" value="Glutathione S-transferase kappa"/>
    <property type="match status" value="1"/>
</dbReference>
<dbReference type="RefSeq" id="XP_016212464.1">
    <property type="nucleotide sequence ID" value="XM_016359628.1"/>
</dbReference>
<name>A0A0D2A7R8_9PEZI</name>
<dbReference type="PANTHER" id="PTHR42943:SF13">
    <property type="entry name" value="GLUTATHIONE S-TRANSFERASE KAPPA-RELATED"/>
    <property type="match status" value="1"/>
</dbReference>
<protein>
    <recommendedName>
        <fullName evidence="4">Glutathione S-transferase kappa</fullName>
        <ecNumber evidence="4">2.5.1.18</ecNumber>
    </recommendedName>
</protein>
<dbReference type="OrthoDB" id="4664297at2759"/>
<dbReference type="EMBL" id="KN847548">
    <property type="protein sequence ID" value="KIW02595.1"/>
    <property type="molecule type" value="Genomic_DNA"/>
</dbReference>
<dbReference type="Proteomes" id="UP000053259">
    <property type="component" value="Unassembled WGS sequence"/>
</dbReference>
<dbReference type="EC" id="2.5.1.18" evidence="4"/>
<evidence type="ECO:0000256" key="3">
    <source>
        <dbReference type="ARBA" id="ARBA00047960"/>
    </source>
</evidence>
<evidence type="ECO:0000313" key="7">
    <source>
        <dbReference type="EMBL" id="KIW02595.1"/>
    </source>
</evidence>
<dbReference type="PIRSF" id="PIRSF006386">
    <property type="entry name" value="HCCAis_GSTk"/>
    <property type="match status" value="1"/>
</dbReference>
<feature type="domain" description="DSBA-like thioredoxin" evidence="6">
    <location>
        <begin position="5"/>
        <end position="202"/>
    </location>
</feature>
<dbReference type="GeneID" id="27314018"/>
<dbReference type="STRING" id="253628.A0A0D2A7R8"/>
<keyword evidence="8" id="KW-1185">Reference proteome</keyword>
<dbReference type="GO" id="GO:0004364">
    <property type="term" value="F:glutathione transferase activity"/>
    <property type="evidence" value="ECO:0007669"/>
    <property type="project" value="UniProtKB-UniRule"/>
</dbReference>
<comment type="catalytic activity">
    <reaction evidence="3 4">
        <text>RX + glutathione = an S-substituted glutathione + a halide anion + H(+)</text>
        <dbReference type="Rhea" id="RHEA:16437"/>
        <dbReference type="ChEBI" id="CHEBI:15378"/>
        <dbReference type="ChEBI" id="CHEBI:16042"/>
        <dbReference type="ChEBI" id="CHEBI:17792"/>
        <dbReference type="ChEBI" id="CHEBI:57925"/>
        <dbReference type="ChEBI" id="CHEBI:90779"/>
        <dbReference type="EC" id="2.5.1.18"/>
    </reaction>
</comment>
<dbReference type="Gene3D" id="3.40.30.10">
    <property type="entry name" value="Glutaredoxin"/>
    <property type="match status" value="1"/>
</dbReference>
<keyword evidence="2 4" id="KW-0808">Transferase</keyword>
<dbReference type="SUPFAM" id="SSF52833">
    <property type="entry name" value="Thioredoxin-like"/>
    <property type="match status" value="1"/>
</dbReference>
<dbReference type="AlphaFoldDB" id="A0A0D2A7R8"/>
<dbReference type="GO" id="GO:0004602">
    <property type="term" value="F:glutathione peroxidase activity"/>
    <property type="evidence" value="ECO:0007669"/>
    <property type="project" value="TreeGrafter"/>
</dbReference>
<feature type="active site" description="Nucleophile" evidence="5">
    <location>
        <position position="13"/>
    </location>
</feature>
<sequence>MGGKIDAYLDCVSPYSYYALLHLTKNRELLRQYGVEVEFHPVFLGGIMQGSGNTPPWKNENKAKYSAFDSKRAQKYFGVSFSTPDFFPIMSLLPQRCITYVKDNYPQSKYESVFKDLFVRMWEQHWNLEKPEKMAELLALHFSKEDVRAILENASTPAIKQKLNATTKAALDSGAFGCPWYLVTNSEGKTEPFFGSDRFHYMWSFLGVPYHDITIKEKSSL</sequence>
<reference evidence="7 8" key="1">
    <citation type="submission" date="2015-01" db="EMBL/GenBank/DDBJ databases">
        <title>The Genome Sequence of Ochroconis gallopava CBS43764.</title>
        <authorList>
            <consortium name="The Broad Institute Genomics Platform"/>
            <person name="Cuomo C."/>
            <person name="de Hoog S."/>
            <person name="Gorbushina A."/>
            <person name="Stielow B."/>
            <person name="Teixiera M."/>
            <person name="Abouelleil A."/>
            <person name="Chapman S.B."/>
            <person name="Priest M."/>
            <person name="Young S.K."/>
            <person name="Wortman J."/>
            <person name="Nusbaum C."/>
            <person name="Birren B."/>
        </authorList>
    </citation>
    <scope>NUCLEOTIDE SEQUENCE [LARGE SCALE GENOMIC DNA]</scope>
    <source>
        <strain evidence="7 8">CBS 43764</strain>
    </source>
</reference>
<proteinExistence type="inferred from homology"/>